<dbReference type="InParanoid" id="A0A6I9TJV8"/>
<dbReference type="PROSITE" id="PS50888">
    <property type="entry name" value="BHLH"/>
    <property type="match status" value="1"/>
</dbReference>
<feature type="region of interest" description="Disordered" evidence="6">
    <location>
        <begin position="184"/>
        <end position="203"/>
    </location>
</feature>
<dbReference type="GO" id="GO:0003700">
    <property type="term" value="F:DNA-binding transcription factor activity"/>
    <property type="evidence" value="ECO:0007669"/>
    <property type="project" value="InterPro"/>
</dbReference>
<feature type="region of interest" description="Disordered" evidence="6">
    <location>
        <begin position="274"/>
        <end position="318"/>
    </location>
</feature>
<evidence type="ECO:0000256" key="2">
    <source>
        <dbReference type="ARBA" id="ARBA00023015"/>
    </source>
</evidence>
<dbReference type="GO" id="GO:0006351">
    <property type="term" value="P:DNA-templated transcription"/>
    <property type="evidence" value="ECO:0007669"/>
    <property type="project" value="InterPro"/>
</dbReference>
<dbReference type="OrthoDB" id="690068at2759"/>
<dbReference type="CDD" id="cd11453">
    <property type="entry name" value="bHLH_AtBIM_like"/>
    <property type="match status" value="1"/>
</dbReference>
<keyword evidence="3" id="KW-0238">DNA-binding</keyword>
<dbReference type="InterPro" id="IPR011598">
    <property type="entry name" value="bHLH_dom"/>
</dbReference>
<evidence type="ECO:0000259" key="7">
    <source>
        <dbReference type="PROSITE" id="PS50888"/>
    </source>
</evidence>
<evidence type="ECO:0000256" key="4">
    <source>
        <dbReference type="ARBA" id="ARBA00023163"/>
    </source>
</evidence>
<gene>
    <name evidence="9" type="primary">LOC105167512</name>
</gene>
<protein>
    <submittedName>
        <fullName evidence="9">Transcription factor BIM2 isoform X1</fullName>
    </submittedName>
</protein>
<evidence type="ECO:0000313" key="9">
    <source>
        <dbReference type="RefSeq" id="XP_011085579.1"/>
    </source>
</evidence>
<dbReference type="SMART" id="SM00353">
    <property type="entry name" value="HLH"/>
    <property type="match status" value="1"/>
</dbReference>
<name>A0A6I9TJV8_SESIN</name>
<dbReference type="SUPFAM" id="SSF47459">
    <property type="entry name" value="HLH, helix-loop-helix DNA-binding domain"/>
    <property type="match status" value="1"/>
</dbReference>
<feature type="compositionally biased region" description="Basic and acidic residues" evidence="6">
    <location>
        <begin position="36"/>
        <end position="45"/>
    </location>
</feature>
<evidence type="ECO:0000313" key="8">
    <source>
        <dbReference type="Proteomes" id="UP000504604"/>
    </source>
</evidence>
<keyword evidence="8" id="KW-1185">Reference proteome</keyword>
<evidence type="ECO:0000256" key="5">
    <source>
        <dbReference type="ARBA" id="ARBA00023242"/>
    </source>
</evidence>
<dbReference type="InterPro" id="IPR036638">
    <property type="entry name" value="HLH_DNA-bd_sf"/>
</dbReference>
<evidence type="ECO:0000256" key="1">
    <source>
        <dbReference type="ARBA" id="ARBA00004123"/>
    </source>
</evidence>
<evidence type="ECO:0000256" key="3">
    <source>
        <dbReference type="ARBA" id="ARBA00023125"/>
    </source>
</evidence>
<dbReference type="GO" id="GO:0005634">
    <property type="term" value="C:nucleus"/>
    <property type="evidence" value="ECO:0007669"/>
    <property type="project" value="UniProtKB-SubCell"/>
</dbReference>
<dbReference type="FunFam" id="4.10.280.10:FF:000093">
    <property type="entry name" value="BHLH domain class transcription factor"/>
    <property type="match status" value="1"/>
</dbReference>
<keyword evidence="4" id="KW-0804">Transcription</keyword>
<dbReference type="KEGG" id="sind:105167512"/>
<dbReference type="Gene3D" id="4.10.280.10">
    <property type="entry name" value="Helix-loop-helix DNA-binding domain"/>
    <property type="match status" value="1"/>
</dbReference>
<dbReference type="GO" id="GO:0003677">
    <property type="term" value="F:DNA binding"/>
    <property type="evidence" value="ECO:0007669"/>
    <property type="project" value="UniProtKB-KW"/>
</dbReference>
<evidence type="ECO:0000256" key="6">
    <source>
        <dbReference type="SAM" id="MobiDB-lite"/>
    </source>
</evidence>
<organism evidence="8 9">
    <name type="scientific">Sesamum indicum</name>
    <name type="common">Oriental sesame</name>
    <name type="synonym">Sesamum orientale</name>
    <dbReference type="NCBI Taxonomy" id="4182"/>
    <lineage>
        <taxon>Eukaryota</taxon>
        <taxon>Viridiplantae</taxon>
        <taxon>Streptophyta</taxon>
        <taxon>Embryophyta</taxon>
        <taxon>Tracheophyta</taxon>
        <taxon>Spermatophyta</taxon>
        <taxon>Magnoliopsida</taxon>
        <taxon>eudicotyledons</taxon>
        <taxon>Gunneridae</taxon>
        <taxon>Pentapetalae</taxon>
        <taxon>asterids</taxon>
        <taxon>lamiids</taxon>
        <taxon>Lamiales</taxon>
        <taxon>Pedaliaceae</taxon>
        <taxon>Sesamum</taxon>
    </lineage>
</organism>
<keyword evidence="2" id="KW-0805">Transcription regulation</keyword>
<keyword evidence="5" id="KW-0539">Nucleus</keyword>
<dbReference type="PANTHER" id="PTHR46412:SF9">
    <property type="entry name" value="TRANSCRIPTION FACTOR BIM3"/>
    <property type="match status" value="1"/>
</dbReference>
<dbReference type="Proteomes" id="UP000504604">
    <property type="component" value="Linkage group LG8"/>
</dbReference>
<proteinExistence type="predicted"/>
<reference evidence="9" key="1">
    <citation type="submission" date="2025-08" db="UniProtKB">
        <authorList>
            <consortium name="RefSeq"/>
        </authorList>
    </citation>
    <scope>IDENTIFICATION</scope>
</reference>
<dbReference type="InterPro" id="IPR044295">
    <property type="entry name" value="BIM1/2/3"/>
</dbReference>
<dbReference type="GO" id="GO:0046983">
    <property type="term" value="F:protein dimerization activity"/>
    <property type="evidence" value="ECO:0007669"/>
    <property type="project" value="InterPro"/>
</dbReference>
<dbReference type="AlphaFoldDB" id="A0A6I9TJV8"/>
<dbReference type="RefSeq" id="XP_011085579.1">
    <property type="nucleotide sequence ID" value="XM_011087277.2"/>
</dbReference>
<feature type="compositionally biased region" description="Low complexity" evidence="6">
    <location>
        <begin position="278"/>
        <end position="287"/>
    </location>
</feature>
<accession>A0A6I9TJV8</accession>
<dbReference type="GeneID" id="105167512"/>
<sequence length="318" mass="35639">MVRTVSHVEDEETHDSSSPIAESKRVDQKVNASRSKHSETEQRRRSKINERFQILRDLIPENDQKRDKASFLLEVIQYIQFLQEKLQMYEGSCQGWSPEPAKFSPWRINSGPVESYGDQSQLDRDLSGHEDNVVLNPTVLSNVQNSVESDLTGSTLYRSTDNPPMTMKALPLNMPPQAPVFESMPPQSHPGSFPDAEQLTQQSRSHFWPGRSCGNDCSVPIYAANEEELKSENGEASISNSYSQGLLNSLTNALQSSGVDLSQTSISVQLDIGKRTNGRNTNTTFNFKDPDDASGLDYGAPLNDIENYEHPQKRFRAD</sequence>
<feature type="region of interest" description="Disordered" evidence="6">
    <location>
        <begin position="1"/>
        <end position="45"/>
    </location>
</feature>
<feature type="compositionally biased region" description="Basic and acidic residues" evidence="6">
    <location>
        <begin position="307"/>
        <end position="318"/>
    </location>
</feature>
<dbReference type="PANTHER" id="PTHR46412">
    <property type="entry name" value="BES1-INTERACTING MYC-LIKE PROTEIN"/>
    <property type="match status" value="1"/>
</dbReference>
<dbReference type="Pfam" id="PF00010">
    <property type="entry name" value="HLH"/>
    <property type="match status" value="1"/>
</dbReference>
<feature type="domain" description="BHLH" evidence="7">
    <location>
        <begin position="32"/>
        <end position="82"/>
    </location>
</feature>
<comment type="subcellular location">
    <subcellularLocation>
        <location evidence="1">Nucleus</location>
    </subcellularLocation>
</comment>